<keyword evidence="6" id="KW-0175">Coiled coil</keyword>
<dbReference type="Proteomes" id="UP001162131">
    <property type="component" value="Unassembled WGS sequence"/>
</dbReference>
<dbReference type="InterPro" id="IPR013783">
    <property type="entry name" value="Ig-like_fold"/>
</dbReference>
<comment type="caution">
    <text evidence="9">The sequence shown here is derived from an EMBL/GenBank/DDBJ whole genome shotgun (WGS) entry which is preliminary data.</text>
</comment>
<keyword evidence="10" id="KW-1185">Reference proteome</keyword>
<gene>
    <name evidence="9" type="ORF">BSTOLATCC_MIC34189</name>
</gene>
<evidence type="ECO:0000256" key="7">
    <source>
        <dbReference type="SAM" id="Phobius"/>
    </source>
</evidence>
<dbReference type="SUPFAM" id="SSF49354">
    <property type="entry name" value="PapD-like"/>
    <property type="match status" value="1"/>
</dbReference>
<keyword evidence="5 7" id="KW-0472">Membrane</keyword>
<keyword evidence="3 7" id="KW-0812">Transmembrane</keyword>
<sequence>MNTERVFLMMIPNKELEFEFIPGTTVTTSLNLKNIHTTPVAFKVRTTAPKSYLVRPSQGILFPGEAKELSIIMQPLSEHPGEVSHRFLVQAIPTQLNPATCSAQDVNDLWNNAKEGSQSTKLGVAILSEKRSFQPRTTVYIDPVEPQPKPSTEKVEEMKNQLHDQEIYNAKLEEQQNELEARLRKLNDDQKRREFDPKRSTTETAAKGFGLFHVLMCLIAGIIVGYLSSVNKT</sequence>
<evidence type="ECO:0000256" key="6">
    <source>
        <dbReference type="SAM" id="Coils"/>
    </source>
</evidence>
<evidence type="ECO:0000256" key="2">
    <source>
        <dbReference type="ARBA" id="ARBA00008932"/>
    </source>
</evidence>
<accession>A0AAU9JJ65</accession>
<evidence type="ECO:0000256" key="5">
    <source>
        <dbReference type="ARBA" id="ARBA00023136"/>
    </source>
</evidence>
<feature type="coiled-coil region" evidence="6">
    <location>
        <begin position="155"/>
        <end position="192"/>
    </location>
</feature>
<dbReference type="GO" id="GO:0005789">
    <property type="term" value="C:endoplasmic reticulum membrane"/>
    <property type="evidence" value="ECO:0007669"/>
    <property type="project" value="InterPro"/>
</dbReference>
<comment type="subcellular location">
    <subcellularLocation>
        <location evidence="1">Membrane</location>
        <topology evidence="1">Single-pass type IV membrane protein</topology>
    </subcellularLocation>
</comment>
<evidence type="ECO:0000256" key="3">
    <source>
        <dbReference type="ARBA" id="ARBA00022692"/>
    </source>
</evidence>
<dbReference type="GO" id="GO:0005886">
    <property type="term" value="C:plasma membrane"/>
    <property type="evidence" value="ECO:0007669"/>
    <property type="project" value="TreeGrafter"/>
</dbReference>
<comment type="similarity">
    <text evidence="2">Belongs to the VAMP-associated protein (VAP) (TC 9.B.17) family.</text>
</comment>
<dbReference type="PANTHER" id="PTHR10809:SF6">
    <property type="entry name" value="AT11025P-RELATED"/>
    <property type="match status" value="1"/>
</dbReference>
<dbReference type="EMBL" id="CAJZBQ010000034">
    <property type="protein sequence ID" value="CAG9323540.1"/>
    <property type="molecule type" value="Genomic_DNA"/>
</dbReference>
<dbReference type="GO" id="GO:0061817">
    <property type="term" value="P:endoplasmic reticulum-plasma membrane tethering"/>
    <property type="evidence" value="ECO:0007669"/>
    <property type="project" value="TreeGrafter"/>
</dbReference>
<reference evidence="9" key="1">
    <citation type="submission" date="2021-09" db="EMBL/GenBank/DDBJ databases">
        <authorList>
            <consortium name="AG Swart"/>
            <person name="Singh M."/>
            <person name="Singh A."/>
            <person name="Seah K."/>
            <person name="Emmerich C."/>
        </authorList>
    </citation>
    <scope>NUCLEOTIDE SEQUENCE</scope>
    <source>
        <strain evidence="9">ATCC30299</strain>
    </source>
</reference>
<dbReference type="PANTHER" id="PTHR10809">
    <property type="entry name" value="VESICLE-ASSOCIATED MEMBRANE PROTEIN-ASSOCIATED PROTEIN"/>
    <property type="match status" value="1"/>
</dbReference>
<dbReference type="InterPro" id="IPR008962">
    <property type="entry name" value="PapD-like_sf"/>
</dbReference>
<organism evidence="9 10">
    <name type="scientific">Blepharisma stoltei</name>
    <dbReference type="NCBI Taxonomy" id="1481888"/>
    <lineage>
        <taxon>Eukaryota</taxon>
        <taxon>Sar</taxon>
        <taxon>Alveolata</taxon>
        <taxon>Ciliophora</taxon>
        <taxon>Postciliodesmatophora</taxon>
        <taxon>Heterotrichea</taxon>
        <taxon>Heterotrichida</taxon>
        <taxon>Blepharismidae</taxon>
        <taxon>Blepharisma</taxon>
    </lineage>
</organism>
<dbReference type="Pfam" id="PF00635">
    <property type="entry name" value="Motile_Sperm"/>
    <property type="match status" value="1"/>
</dbReference>
<evidence type="ECO:0000256" key="4">
    <source>
        <dbReference type="ARBA" id="ARBA00022989"/>
    </source>
</evidence>
<evidence type="ECO:0000313" key="10">
    <source>
        <dbReference type="Proteomes" id="UP001162131"/>
    </source>
</evidence>
<keyword evidence="4 7" id="KW-1133">Transmembrane helix</keyword>
<feature type="transmembrane region" description="Helical" evidence="7">
    <location>
        <begin position="208"/>
        <end position="227"/>
    </location>
</feature>
<proteinExistence type="inferred from homology"/>
<feature type="domain" description="MSP" evidence="8">
    <location>
        <begin position="7"/>
        <end position="128"/>
    </location>
</feature>
<evidence type="ECO:0000313" key="9">
    <source>
        <dbReference type="EMBL" id="CAG9323540.1"/>
    </source>
</evidence>
<dbReference type="AlphaFoldDB" id="A0AAU9JJ65"/>
<dbReference type="Gene3D" id="2.60.40.10">
    <property type="entry name" value="Immunoglobulins"/>
    <property type="match status" value="1"/>
</dbReference>
<dbReference type="PROSITE" id="PS50202">
    <property type="entry name" value="MSP"/>
    <property type="match status" value="1"/>
</dbReference>
<dbReference type="GO" id="GO:0090158">
    <property type="term" value="P:endoplasmic reticulum membrane organization"/>
    <property type="evidence" value="ECO:0007669"/>
    <property type="project" value="TreeGrafter"/>
</dbReference>
<evidence type="ECO:0000259" key="8">
    <source>
        <dbReference type="PROSITE" id="PS50202"/>
    </source>
</evidence>
<dbReference type="InterPro" id="IPR016763">
    <property type="entry name" value="VAP"/>
</dbReference>
<dbReference type="InterPro" id="IPR000535">
    <property type="entry name" value="MSP_dom"/>
</dbReference>
<evidence type="ECO:0000256" key="1">
    <source>
        <dbReference type="ARBA" id="ARBA00004211"/>
    </source>
</evidence>
<protein>
    <recommendedName>
        <fullName evidence="8">MSP domain-containing protein</fullName>
    </recommendedName>
</protein>
<name>A0AAU9JJ65_9CILI</name>